<evidence type="ECO:0000313" key="11">
    <source>
        <dbReference type="EMBL" id="CAG9126192.1"/>
    </source>
</evidence>
<evidence type="ECO:0000313" key="12">
    <source>
        <dbReference type="EMBL" id="CAG9126195.1"/>
    </source>
</evidence>
<dbReference type="SUPFAM" id="SSF53474">
    <property type="entry name" value="alpha/beta-Hydrolases"/>
    <property type="match status" value="1"/>
</dbReference>
<dbReference type="AlphaFoldDB" id="A0A8S4FEE3"/>
<evidence type="ECO:0000256" key="6">
    <source>
        <dbReference type="ARBA" id="ARBA00023180"/>
    </source>
</evidence>
<dbReference type="GO" id="GO:0016788">
    <property type="term" value="F:hydrolase activity, acting on ester bonds"/>
    <property type="evidence" value="ECO:0007669"/>
    <property type="project" value="InterPro"/>
</dbReference>
<keyword evidence="13" id="KW-1185">Reference proteome</keyword>
<feature type="chain" id="PRO_5036274076" description="Lipase" evidence="9">
    <location>
        <begin position="25"/>
        <end position="411"/>
    </location>
</feature>
<evidence type="ECO:0000256" key="1">
    <source>
        <dbReference type="ARBA" id="ARBA00010701"/>
    </source>
</evidence>
<keyword evidence="2 9" id="KW-0732">Signal</keyword>
<organism evidence="12 13">
    <name type="scientific">Plutella xylostella</name>
    <name type="common">Diamondback moth</name>
    <name type="synonym">Plutella maculipennis</name>
    <dbReference type="NCBI Taxonomy" id="51655"/>
    <lineage>
        <taxon>Eukaryota</taxon>
        <taxon>Metazoa</taxon>
        <taxon>Ecdysozoa</taxon>
        <taxon>Arthropoda</taxon>
        <taxon>Hexapoda</taxon>
        <taxon>Insecta</taxon>
        <taxon>Pterygota</taxon>
        <taxon>Neoptera</taxon>
        <taxon>Endopterygota</taxon>
        <taxon>Lepidoptera</taxon>
        <taxon>Glossata</taxon>
        <taxon>Ditrysia</taxon>
        <taxon>Yponomeutoidea</taxon>
        <taxon>Plutellidae</taxon>
        <taxon>Plutella</taxon>
    </lineage>
</organism>
<sequence>MPSVLTGVKVALFLVSVLFRYSTSLLPLPHVINPILELPNEYQSNFVDITQKYGYYAEEHTVTTEDGYLLTLHRLRNTTCQWLSRPALLMHGLLLSSDTWLDSGPRDGLPYLFADTCYDLWLGNFRGNYLGRQHVRLNPDTDVEFWDFSYDDMGLYDLPAIIDYVLQETGDQKLNYIGYSQGGGTFAIMCSERPEYRLKVSSFVGLAPAITMKYTRSLVYRYFAGTLARFWKETKTLGIYEVLYKGSLIQRGTEAICGAPGKIHKLCLGALSFIDDYDPGSIEPDTVRSMYTHLPAGTSVKNFVKYSQAMEQGTFQKFDYGKSRNLIVYGNETAPFYDLSYLDMPSLLVTGKSDNIVDIRDVTLVHKQLKKSHLFVVKNEKWNHFDVPYSSFTPELVFPAVHRHLQRHGTQ</sequence>
<dbReference type="FunFam" id="3.40.50.1820:FF:000057">
    <property type="entry name" value="Lipase"/>
    <property type="match status" value="1"/>
</dbReference>
<dbReference type="Pfam" id="PF04083">
    <property type="entry name" value="Abhydro_lipase"/>
    <property type="match status" value="1"/>
</dbReference>
<keyword evidence="3 7" id="KW-0378">Hydrolase</keyword>
<evidence type="ECO:0000256" key="2">
    <source>
        <dbReference type="ARBA" id="ARBA00022729"/>
    </source>
</evidence>
<dbReference type="InterPro" id="IPR006693">
    <property type="entry name" value="AB_hydrolase_lipase"/>
</dbReference>
<feature type="active site" description="Nucleophile" evidence="8">
    <location>
        <position position="180"/>
    </location>
</feature>
<comment type="similarity">
    <text evidence="1 7">Belongs to the AB hydrolase superfamily. Lipase family.</text>
</comment>
<dbReference type="EMBL" id="CAJHNJ030000032">
    <property type="protein sequence ID" value="CAG9126195.1"/>
    <property type="molecule type" value="Genomic_DNA"/>
</dbReference>
<evidence type="ECO:0000256" key="7">
    <source>
        <dbReference type="PIRNR" id="PIRNR000862"/>
    </source>
</evidence>
<evidence type="ECO:0000256" key="8">
    <source>
        <dbReference type="PIRSR" id="PIRSR000862-1"/>
    </source>
</evidence>
<accession>A0A8S4FEE3</accession>
<dbReference type="InterPro" id="IPR025483">
    <property type="entry name" value="Lipase_euk"/>
</dbReference>
<dbReference type="InterPro" id="IPR029058">
    <property type="entry name" value="AB_hydrolase_fold"/>
</dbReference>
<evidence type="ECO:0000256" key="4">
    <source>
        <dbReference type="ARBA" id="ARBA00022963"/>
    </source>
</evidence>
<dbReference type="EMBL" id="CAJHNJ030000032">
    <property type="protein sequence ID" value="CAG9126192.1"/>
    <property type="molecule type" value="Genomic_DNA"/>
</dbReference>
<protein>
    <recommendedName>
        <fullName evidence="7">Lipase</fullName>
    </recommendedName>
</protein>
<feature type="signal peptide" evidence="9">
    <location>
        <begin position="1"/>
        <end position="24"/>
    </location>
</feature>
<proteinExistence type="inferred from homology"/>
<keyword evidence="5" id="KW-0443">Lipid metabolism</keyword>
<gene>
    <name evidence="11" type="ORF">PLXY2_LOCUS8575</name>
    <name evidence="12" type="ORF">PLXY2_LOCUS8576</name>
</gene>
<dbReference type="GO" id="GO:0016042">
    <property type="term" value="P:lipid catabolic process"/>
    <property type="evidence" value="ECO:0007669"/>
    <property type="project" value="UniProtKB-KW"/>
</dbReference>
<name>A0A8S4FEE3_PLUXY</name>
<dbReference type="Gene3D" id="3.40.50.1820">
    <property type="entry name" value="alpha/beta hydrolase"/>
    <property type="match status" value="1"/>
</dbReference>
<dbReference type="Proteomes" id="UP000653454">
    <property type="component" value="Unassembled WGS sequence"/>
</dbReference>
<evidence type="ECO:0000256" key="9">
    <source>
        <dbReference type="SAM" id="SignalP"/>
    </source>
</evidence>
<evidence type="ECO:0000256" key="3">
    <source>
        <dbReference type="ARBA" id="ARBA00022801"/>
    </source>
</evidence>
<comment type="caution">
    <text evidence="12">The sequence shown here is derived from an EMBL/GenBank/DDBJ whole genome shotgun (WGS) entry which is preliminary data.</text>
</comment>
<evidence type="ECO:0000256" key="5">
    <source>
        <dbReference type="ARBA" id="ARBA00023098"/>
    </source>
</evidence>
<feature type="domain" description="Partial AB-hydrolase lipase" evidence="10">
    <location>
        <begin position="47"/>
        <end position="102"/>
    </location>
</feature>
<evidence type="ECO:0000259" key="10">
    <source>
        <dbReference type="Pfam" id="PF04083"/>
    </source>
</evidence>
<feature type="active site" description="Charge relay system" evidence="8">
    <location>
        <position position="354"/>
    </location>
</feature>
<reference evidence="12" key="1">
    <citation type="submission" date="2020-11" db="EMBL/GenBank/DDBJ databases">
        <authorList>
            <person name="Whiteford S."/>
        </authorList>
    </citation>
    <scope>NUCLEOTIDE SEQUENCE</scope>
</reference>
<evidence type="ECO:0000313" key="13">
    <source>
        <dbReference type="Proteomes" id="UP000653454"/>
    </source>
</evidence>
<dbReference type="PANTHER" id="PTHR11005">
    <property type="entry name" value="LYSOSOMAL ACID LIPASE-RELATED"/>
    <property type="match status" value="1"/>
</dbReference>
<keyword evidence="6" id="KW-0325">Glycoprotein</keyword>
<dbReference type="PIRSF" id="PIRSF000862">
    <property type="entry name" value="Steryl_ester_lip"/>
    <property type="match status" value="1"/>
</dbReference>
<feature type="active site" description="Charge relay system" evidence="8">
    <location>
        <position position="384"/>
    </location>
</feature>
<keyword evidence="4 7" id="KW-0442">Lipid degradation</keyword>